<name>A0A5J5HX72_9SPHN</name>
<evidence type="ECO:0000313" key="3">
    <source>
        <dbReference type="EMBL" id="KAA9027438.1"/>
    </source>
</evidence>
<feature type="region of interest" description="Disordered" evidence="1">
    <location>
        <begin position="192"/>
        <end position="216"/>
    </location>
</feature>
<protein>
    <submittedName>
        <fullName evidence="3">Uncharacterized protein</fullName>
    </submittedName>
</protein>
<dbReference type="AlphaFoldDB" id="A0A5J5HX72"/>
<reference evidence="4 5" key="1">
    <citation type="submission" date="2019-09" db="EMBL/GenBank/DDBJ databases">
        <authorList>
            <person name="Feng G."/>
        </authorList>
    </citation>
    <scope>NUCLEOTIDE SEQUENCE [LARGE SCALE GENOMIC DNA]</scope>
    <source>
        <strain evidence="3 4">KACC 19283</strain>
        <strain evidence="2 5">KACC 19284</strain>
    </source>
</reference>
<evidence type="ECO:0000313" key="2">
    <source>
        <dbReference type="EMBL" id="KAA9014349.1"/>
    </source>
</evidence>
<keyword evidence="5" id="KW-1185">Reference proteome</keyword>
<dbReference type="EMBL" id="VYQA01000013">
    <property type="protein sequence ID" value="KAA9027438.1"/>
    <property type="molecule type" value="Genomic_DNA"/>
</dbReference>
<evidence type="ECO:0000256" key="1">
    <source>
        <dbReference type="SAM" id="MobiDB-lite"/>
    </source>
</evidence>
<dbReference type="EMBL" id="VYQB01000013">
    <property type="protein sequence ID" value="KAA9014349.1"/>
    <property type="molecule type" value="Genomic_DNA"/>
</dbReference>
<evidence type="ECO:0000313" key="4">
    <source>
        <dbReference type="Proteomes" id="UP000325933"/>
    </source>
</evidence>
<organism evidence="3 4">
    <name type="scientific">Sphingobium limneticum</name>
    <dbReference type="NCBI Taxonomy" id="1007511"/>
    <lineage>
        <taxon>Bacteria</taxon>
        <taxon>Pseudomonadati</taxon>
        <taxon>Pseudomonadota</taxon>
        <taxon>Alphaproteobacteria</taxon>
        <taxon>Sphingomonadales</taxon>
        <taxon>Sphingomonadaceae</taxon>
        <taxon>Sphingobium</taxon>
    </lineage>
</organism>
<dbReference type="Proteomes" id="UP000325933">
    <property type="component" value="Unassembled WGS sequence"/>
</dbReference>
<comment type="caution">
    <text evidence="3">The sequence shown here is derived from an EMBL/GenBank/DDBJ whole genome shotgun (WGS) entry which is preliminary data.</text>
</comment>
<evidence type="ECO:0000313" key="5">
    <source>
        <dbReference type="Proteomes" id="UP000326364"/>
    </source>
</evidence>
<dbReference type="Proteomes" id="UP000326364">
    <property type="component" value="Unassembled WGS sequence"/>
</dbReference>
<sequence>MGEDSRRIIIGAGIEGSLLALALRLLRPDVPFRLIAQGLRVPPAIIMPVCLTGIDEDVRALLDPLIIRHWTRARLSSTNGIQTIDTDICLVSLDQLIGEVEDNVPAVWREAGPYIAHADHDARPPIDTREGLYTAGSELACRVTHRIASLDGKPLDHPVLLDLSLPVEDGALLQYFPLGGDLILVRSLHLSTPTSDGNRPREEAPDASPGQYGNGRQHFLEYVGNHGSRHALERIIDRASAAPLLPDEIPLLVPSSLLSAARWAMEQANAF</sequence>
<proteinExistence type="predicted"/>
<gene>
    <name evidence="3" type="ORF">F4U95_17115</name>
    <name evidence="2" type="ORF">F4U96_16990</name>
</gene>
<accession>A0A5J5HX72</accession>